<evidence type="ECO:0000256" key="3">
    <source>
        <dbReference type="ARBA" id="ARBA00022801"/>
    </source>
</evidence>
<keyword evidence="7" id="KW-1185">Reference proteome</keyword>
<dbReference type="InterPro" id="IPR000801">
    <property type="entry name" value="Esterase-like"/>
</dbReference>
<keyword evidence="2" id="KW-0963">Cytoplasm</keyword>
<evidence type="ECO:0000256" key="1">
    <source>
        <dbReference type="ARBA" id="ARBA00004496"/>
    </source>
</evidence>
<gene>
    <name evidence="6" type="ORF">GCM10011509_00040</name>
</gene>
<comment type="caution">
    <text evidence="6">The sequence shown here is derived from an EMBL/GenBank/DDBJ whole genome shotgun (WGS) entry which is preliminary data.</text>
</comment>
<dbReference type="SUPFAM" id="SSF81296">
    <property type="entry name" value="E set domains"/>
    <property type="match status" value="1"/>
</dbReference>
<evidence type="ECO:0000313" key="7">
    <source>
        <dbReference type="Proteomes" id="UP000662111"/>
    </source>
</evidence>
<evidence type="ECO:0000313" key="6">
    <source>
        <dbReference type="EMBL" id="GGK55724.1"/>
    </source>
</evidence>
<dbReference type="InterPro" id="IPR014756">
    <property type="entry name" value="Ig_E-set"/>
</dbReference>
<dbReference type="SUPFAM" id="SSF53474">
    <property type="entry name" value="alpha/beta-Hydrolases"/>
    <property type="match status" value="1"/>
</dbReference>
<dbReference type="Pfam" id="PF00756">
    <property type="entry name" value="Esterase"/>
    <property type="match status" value="1"/>
</dbReference>
<dbReference type="RefSeq" id="WP_022921215.1">
    <property type="nucleotide sequence ID" value="NZ_BMLB01000001.1"/>
</dbReference>
<organism evidence="6 7">
    <name type="scientific">Ornithinimicrobium pekingense</name>
    <dbReference type="NCBI Taxonomy" id="384677"/>
    <lineage>
        <taxon>Bacteria</taxon>
        <taxon>Bacillati</taxon>
        <taxon>Actinomycetota</taxon>
        <taxon>Actinomycetes</taxon>
        <taxon>Micrococcales</taxon>
        <taxon>Ornithinimicrobiaceae</taxon>
        <taxon>Ornithinimicrobium</taxon>
    </lineage>
</organism>
<evidence type="ECO:0000256" key="2">
    <source>
        <dbReference type="ARBA" id="ARBA00022490"/>
    </source>
</evidence>
<dbReference type="EMBL" id="BMLB01000001">
    <property type="protein sequence ID" value="GGK55724.1"/>
    <property type="molecule type" value="Genomic_DNA"/>
</dbReference>
<dbReference type="InterPro" id="IPR013783">
    <property type="entry name" value="Ig-like_fold"/>
</dbReference>
<proteinExistence type="inferred from homology"/>
<dbReference type="InterPro" id="IPR029058">
    <property type="entry name" value="AB_hydrolase_fold"/>
</dbReference>
<dbReference type="PANTHER" id="PTHR48098">
    <property type="entry name" value="ENTEROCHELIN ESTERASE-RELATED"/>
    <property type="match status" value="1"/>
</dbReference>
<dbReference type="InterPro" id="IPR050583">
    <property type="entry name" value="Mycobacterial_A85_antigen"/>
</dbReference>
<comment type="subcellular location">
    <subcellularLocation>
        <location evidence="1">Cytoplasm</location>
    </subcellularLocation>
</comment>
<dbReference type="Pfam" id="PF11806">
    <property type="entry name" value="Enterochelin_N"/>
    <property type="match status" value="1"/>
</dbReference>
<protein>
    <recommendedName>
        <fullName evidence="5">Enterochelin esterase N-terminal domain-containing protein</fullName>
    </recommendedName>
</protein>
<accession>A0ABQ2F310</accession>
<comment type="similarity">
    <text evidence="4">Belongs to the Fes family.</text>
</comment>
<evidence type="ECO:0000256" key="4">
    <source>
        <dbReference type="ARBA" id="ARBA00024201"/>
    </source>
</evidence>
<dbReference type="Gene3D" id="2.60.40.10">
    <property type="entry name" value="Immunoglobulins"/>
    <property type="match status" value="1"/>
</dbReference>
<reference evidence="7" key="1">
    <citation type="journal article" date="2019" name="Int. J. Syst. Evol. Microbiol.">
        <title>The Global Catalogue of Microorganisms (GCM) 10K type strain sequencing project: providing services to taxonomists for standard genome sequencing and annotation.</title>
        <authorList>
            <consortium name="The Broad Institute Genomics Platform"/>
            <consortium name="The Broad Institute Genome Sequencing Center for Infectious Disease"/>
            <person name="Wu L."/>
            <person name="Ma J."/>
        </authorList>
    </citation>
    <scope>NUCLEOTIDE SEQUENCE [LARGE SCALE GENOMIC DNA]</scope>
    <source>
        <strain evidence="7">CGMCC 1.5362</strain>
    </source>
</reference>
<dbReference type="InterPro" id="IPR021764">
    <property type="entry name" value="Enterochelin_esterase_N"/>
</dbReference>
<dbReference type="Proteomes" id="UP000662111">
    <property type="component" value="Unassembled WGS sequence"/>
</dbReference>
<evidence type="ECO:0000259" key="5">
    <source>
        <dbReference type="Pfam" id="PF11806"/>
    </source>
</evidence>
<sequence>MSLPTSYPAPPRHKGKLAINALKATAPLDGPKVDEFLARHQVPIVEGAKCTFLYRGHVDAVAVRHRIVNQPQHVPMRRLEGTDLWYVTIELPAQSRVEYQIEVRSGGAVETFNDPLNPLVAHSPVGSSSVLQAAGYETPDWVQPRPEARPGELVDWTMQSKALRRTVHNRIYLPARFRRSSAYPLLVVHDGDDYITYAAMKTVLDNIIHDLDMAETIVVFSNPGDRLREYPNYAPHARHLARELLPAIEEELPVVRRSAARCLMGASFGAVASLSTAARHPDTWGNLLLQSGSFVFTDIGSDHGGGPAFDPVVKFMNRYRARPRRIADRMYVHCGIYEPLIVPNRSMVPVFESTGAQVRYVESRDGHSWENWRDRLRDGLSWIFPGPQKLVYE</sequence>
<dbReference type="PANTHER" id="PTHR48098:SF3">
    <property type="entry name" value="IRON(III) ENTEROBACTIN ESTERASE"/>
    <property type="match status" value="1"/>
</dbReference>
<keyword evidence="3" id="KW-0378">Hydrolase</keyword>
<feature type="domain" description="Enterochelin esterase N-terminal" evidence="5">
    <location>
        <begin position="51"/>
        <end position="101"/>
    </location>
</feature>
<name>A0ABQ2F310_9MICO</name>
<dbReference type="Gene3D" id="3.40.50.1820">
    <property type="entry name" value="alpha/beta hydrolase"/>
    <property type="match status" value="1"/>
</dbReference>